<protein>
    <submittedName>
        <fullName evidence="2">Putative membrane protein</fullName>
    </submittedName>
</protein>
<keyword evidence="3" id="KW-1185">Reference proteome</keyword>
<keyword evidence="1" id="KW-1133">Transmembrane helix</keyword>
<sequence>MRKEQWLHVTCAVCVVATAVFGVAGGVLAYIGMMWLEDHRHK</sequence>
<evidence type="ECO:0000256" key="1">
    <source>
        <dbReference type="SAM" id="Phobius"/>
    </source>
</evidence>
<evidence type="ECO:0000313" key="2">
    <source>
        <dbReference type="EMBL" id="QOE32062.1"/>
    </source>
</evidence>
<reference evidence="2 3" key="1">
    <citation type="submission" date="2020-07" db="EMBL/GenBank/DDBJ databases">
        <title>Complete genome sequence of Rhizobium phaseoli phage Palo.</title>
        <authorList>
            <person name="Nabhani A."/>
            <person name="Rushing L."/>
            <person name="Newkirk H."/>
            <person name="Gonzalez C."/>
            <person name="Young R."/>
            <person name="Liu M."/>
        </authorList>
    </citation>
    <scope>NUCLEOTIDE SEQUENCE [LARGE SCALE GENOMIC DNA]</scope>
</reference>
<gene>
    <name evidence="2" type="ORF">CPT_Palo_003</name>
</gene>
<feature type="transmembrane region" description="Helical" evidence="1">
    <location>
        <begin position="6"/>
        <end position="36"/>
    </location>
</feature>
<dbReference type="EMBL" id="MT708544">
    <property type="protein sequence ID" value="QOE32062.1"/>
    <property type="molecule type" value="Genomic_DNA"/>
</dbReference>
<keyword evidence="1" id="KW-0812">Transmembrane</keyword>
<evidence type="ECO:0000313" key="3">
    <source>
        <dbReference type="Proteomes" id="UP000516590"/>
    </source>
</evidence>
<keyword evidence="1" id="KW-0472">Membrane</keyword>
<organism evidence="2 3">
    <name type="scientific">Rhizobium phage Palo</name>
    <dbReference type="NCBI Taxonomy" id="2767573"/>
    <lineage>
        <taxon>Viruses</taxon>
        <taxon>Duplodnaviria</taxon>
        <taxon>Heunggongvirae</taxon>
        <taxon>Uroviricota</taxon>
        <taxon>Caudoviricetes</taxon>
        <taxon>Autographivirales</taxon>
        <taxon>Dunnvirinae</taxon>
        <taxon>Palovirus</taxon>
        <taxon>Palovirus palo</taxon>
    </lineage>
</organism>
<proteinExistence type="predicted"/>
<name>A0A7L8G4S7_9CAUD</name>
<dbReference type="Proteomes" id="UP000516590">
    <property type="component" value="Segment"/>
</dbReference>
<accession>A0A7L8G4S7</accession>